<dbReference type="RefSeq" id="XP_052751240.1">
    <property type="nucleotide sequence ID" value="XM_052895280.1"/>
</dbReference>
<organism evidence="2 3">
    <name type="scientific">Galleria mellonella</name>
    <name type="common">Greater wax moth</name>
    <dbReference type="NCBI Taxonomy" id="7137"/>
    <lineage>
        <taxon>Eukaryota</taxon>
        <taxon>Metazoa</taxon>
        <taxon>Ecdysozoa</taxon>
        <taxon>Arthropoda</taxon>
        <taxon>Hexapoda</taxon>
        <taxon>Insecta</taxon>
        <taxon>Pterygota</taxon>
        <taxon>Neoptera</taxon>
        <taxon>Endopterygota</taxon>
        <taxon>Lepidoptera</taxon>
        <taxon>Glossata</taxon>
        <taxon>Ditrysia</taxon>
        <taxon>Pyraloidea</taxon>
        <taxon>Pyralidae</taxon>
        <taxon>Galleriinae</taxon>
        <taxon>Galleria</taxon>
    </lineage>
</organism>
<feature type="region of interest" description="Disordered" evidence="1">
    <location>
        <begin position="108"/>
        <end position="200"/>
    </location>
</feature>
<proteinExistence type="predicted"/>
<protein>
    <submittedName>
        <fullName evidence="3">Uncharacterized protein LOC116412821</fullName>
    </submittedName>
</protein>
<dbReference type="InterPro" id="IPR011011">
    <property type="entry name" value="Znf_FYVE_PHD"/>
</dbReference>
<feature type="compositionally biased region" description="Low complexity" evidence="1">
    <location>
        <begin position="161"/>
        <end position="180"/>
    </location>
</feature>
<evidence type="ECO:0000256" key="1">
    <source>
        <dbReference type="SAM" id="MobiDB-lite"/>
    </source>
</evidence>
<dbReference type="SUPFAM" id="SSF57903">
    <property type="entry name" value="FYVE/PHD zinc finger"/>
    <property type="match status" value="1"/>
</dbReference>
<dbReference type="GeneID" id="116412821"/>
<reference evidence="3" key="1">
    <citation type="submission" date="2025-08" db="UniProtKB">
        <authorList>
            <consortium name="RefSeq"/>
        </authorList>
    </citation>
    <scope>IDENTIFICATION</scope>
    <source>
        <tissue evidence="3">Whole larvae</tissue>
    </source>
</reference>
<dbReference type="Gene3D" id="3.30.40.10">
    <property type="entry name" value="Zinc/RING finger domain, C3HC4 (zinc finger)"/>
    <property type="match status" value="1"/>
</dbReference>
<evidence type="ECO:0000313" key="3">
    <source>
        <dbReference type="RefSeq" id="XP_052751240.1"/>
    </source>
</evidence>
<name>A0ABM3MJ68_GALME</name>
<gene>
    <name evidence="3" type="primary">LOC116412821</name>
</gene>
<accession>A0ABM3MJ68</accession>
<dbReference type="Proteomes" id="UP001652740">
    <property type="component" value="Unplaced"/>
</dbReference>
<dbReference type="InterPro" id="IPR013083">
    <property type="entry name" value="Znf_RING/FYVE/PHD"/>
</dbReference>
<sequence length="276" mass="29835">MSKCAKVKNPCKICLRSVTNKTGLQCKGACKKWAHYTCLNYTPGKIQDIKAGLIKVTCPCPNCNTLEPKDELTNTSYTCSNQKCPANQVPKCTVDNCPNKIKILSVKGKEPSDPTKVILCKPPPSSSPSPSSSSPLESPAHPVPPFEPCPTSLPCKPSPSPSATSPSPSSLSKSSPSCTPKQSSPIKSFKIIPKPANSKVPSGCKKFLNLENDYNFRVYSHNTRKTNLRPSSSDSNMSSKDYQRVLLHAIEQLCGTVGQLSNQIKDLICKILANLN</sequence>
<keyword evidence="2" id="KW-1185">Reference proteome</keyword>
<evidence type="ECO:0000313" key="2">
    <source>
        <dbReference type="Proteomes" id="UP001652740"/>
    </source>
</evidence>